<evidence type="ECO:0008006" key="2">
    <source>
        <dbReference type="Google" id="ProtNLM"/>
    </source>
</evidence>
<organism evidence="1">
    <name type="scientific">hydrothermal vent metagenome</name>
    <dbReference type="NCBI Taxonomy" id="652676"/>
    <lineage>
        <taxon>unclassified sequences</taxon>
        <taxon>metagenomes</taxon>
        <taxon>ecological metagenomes</taxon>
    </lineage>
</organism>
<proteinExistence type="predicted"/>
<dbReference type="EMBL" id="UOFU01000137">
    <property type="protein sequence ID" value="VAW98089.1"/>
    <property type="molecule type" value="Genomic_DNA"/>
</dbReference>
<protein>
    <recommendedName>
        <fullName evidence="2">PEP-CTERM protein-sorting domain-containing protein</fullName>
    </recommendedName>
</protein>
<evidence type="ECO:0000313" key="1">
    <source>
        <dbReference type="EMBL" id="VAW98089.1"/>
    </source>
</evidence>
<name>A0A3B1AID5_9ZZZZ</name>
<gene>
    <name evidence="1" type="ORF">MNBD_GAMMA20-72</name>
</gene>
<dbReference type="AlphaFoldDB" id="A0A3B1AID5"/>
<sequence>MKTFIQILLFSALIFSGASSYATLISNGDFEAGGLAPGISNPDSGTTQFLECTGAMTGVTTPGNFGTGGSGNYTAYFDGASGNIRNNGSGLVVGSGVGCANFRTYGGWDITKSYNITAEGTILNFIIADAAFLFEFTADSVSDALAGISLNITLTSSFLTDLCYSAGICGDRNEFAFAIVGTSSNTGWLDNITFSEIISVPESNSLALWGLGLIALYASRRRQKYQND</sequence>
<accession>A0A3B1AID5</accession>
<reference evidence="1" key="1">
    <citation type="submission" date="2018-06" db="EMBL/GenBank/DDBJ databases">
        <authorList>
            <person name="Zhirakovskaya E."/>
        </authorList>
    </citation>
    <scope>NUCLEOTIDE SEQUENCE</scope>
</reference>